<dbReference type="EMBL" id="CP046172">
    <property type="protein sequence ID" value="QIS10791.1"/>
    <property type="molecule type" value="Genomic_DNA"/>
</dbReference>
<accession>A0A6G9YC40</accession>
<name>A0A6G9YC40_9NOCA</name>
<feature type="transmembrane region" description="Helical" evidence="1">
    <location>
        <begin position="65"/>
        <end position="89"/>
    </location>
</feature>
<gene>
    <name evidence="2" type="ORF">F5544_14530</name>
</gene>
<keyword evidence="1" id="KW-0812">Transmembrane</keyword>
<keyword evidence="1" id="KW-1133">Transmembrane helix</keyword>
<dbReference type="AlphaFoldDB" id="A0A6G9YC40"/>
<evidence type="ECO:0000313" key="2">
    <source>
        <dbReference type="EMBL" id="QIS10791.1"/>
    </source>
</evidence>
<reference evidence="2 3" key="1">
    <citation type="journal article" date="2019" name="ACS Chem. Biol.">
        <title>Identification and Mobilization of a Cryptic Antibiotic Biosynthesis Gene Locus from a Human-Pathogenic Nocardia Isolate.</title>
        <authorList>
            <person name="Herisse M."/>
            <person name="Ishida K."/>
            <person name="Porter J.L."/>
            <person name="Howden B."/>
            <person name="Hertweck C."/>
            <person name="Stinear T.P."/>
            <person name="Pidot S.J."/>
        </authorList>
    </citation>
    <scope>NUCLEOTIDE SEQUENCE [LARGE SCALE GENOMIC DNA]</scope>
    <source>
        <strain evidence="2 3">AUSMDU00012717</strain>
    </source>
</reference>
<dbReference type="Proteomes" id="UP000503540">
    <property type="component" value="Chromosome"/>
</dbReference>
<organism evidence="2 3">
    <name type="scientific">Nocardia arthritidis</name>
    <dbReference type="NCBI Taxonomy" id="228602"/>
    <lineage>
        <taxon>Bacteria</taxon>
        <taxon>Bacillati</taxon>
        <taxon>Actinomycetota</taxon>
        <taxon>Actinomycetes</taxon>
        <taxon>Mycobacteriales</taxon>
        <taxon>Nocardiaceae</taxon>
        <taxon>Nocardia</taxon>
    </lineage>
</organism>
<evidence type="ECO:0000256" key="1">
    <source>
        <dbReference type="SAM" id="Phobius"/>
    </source>
</evidence>
<proteinExistence type="predicted"/>
<protein>
    <submittedName>
        <fullName evidence="2">Uncharacterized protein</fullName>
    </submittedName>
</protein>
<keyword evidence="3" id="KW-1185">Reference proteome</keyword>
<keyword evidence="1" id="KW-0472">Membrane</keyword>
<sequence length="235" mass="25822">MFGSDLAGLPSDAAVPGYNYRMNFPVEFGFVQVGLILIIVVGLALLVTAILRVRKVGLRVLIGRGASGLVLLLTAVVLLWVATLMQTYLGLTGEIKAAHVVASAVPGQDHQLKIDLTLYGDDEHPEQRKTYQVEGDLWVLQANIVELEPWVNALGFHSGYKVSRLYGQRLDGVATSQHQIFLNGDDQDFFSDMRSGKWWTDPFVRSAYGNAVISMPGDYDVYISRDAIKTRGAGH</sequence>
<evidence type="ECO:0000313" key="3">
    <source>
        <dbReference type="Proteomes" id="UP000503540"/>
    </source>
</evidence>
<feature type="transmembrane region" description="Helical" evidence="1">
    <location>
        <begin position="30"/>
        <end position="53"/>
    </location>
</feature>
<dbReference type="KEGG" id="nah:F5544_14530"/>